<dbReference type="AlphaFoldDB" id="X1JCQ9"/>
<feature type="domain" description="PAC" evidence="7">
    <location>
        <begin position="1"/>
        <end position="22"/>
    </location>
</feature>
<dbReference type="CDD" id="cd00130">
    <property type="entry name" value="PAS"/>
    <property type="match status" value="1"/>
</dbReference>
<feature type="domain" description="PAC" evidence="7">
    <location>
        <begin position="102"/>
        <end position="152"/>
    </location>
</feature>
<dbReference type="NCBIfam" id="TIGR00229">
    <property type="entry name" value="sensory_box"/>
    <property type="match status" value="1"/>
</dbReference>
<dbReference type="EMBL" id="BARU01044596">
    <property type="protein sequence ID" value="GAH79300.1"/>
    <property type="molecule type" value="Genomic_DNA"/>
</dbReference>
<dbReference type="InterPro" id="IPR000014">
    <property type="entry name" value="PAS"/>
</dbReference>
<evidence type="ECO:0000256" key="4">
    <source>
        <dbReference type="ARBA" id="ARBA00022679"/>
    </source>
</evidence>
<accession>X1JCQ9</accession>
<comment type="caution">
    <text evidence="8">The sequence shown here is derived from an EMBL/GenBank/DDBJ whole genome shotgun (WGS) entry which is preliminary data.</text>
</comment>
<keyword evidence="4" id="KW-0808">Transferase</keyword>
<dbReference type="InterPro" id="IPR035965">
    <property type="entry name" value="PAS-like_dom_sf"/>
</dbReference>
<dbReference type="SMART" id="SM00091">
    <property type="entry name" value="PAS"/>
    <property type="match status" value="1"/>
</dbReference>
<dbReference type="PANTHER" id="PTHR43304:SF1">
    <property type="entry name" value="PAC DOMAIN-CONTAINING PROTEIN"/>
    <property type="match status" value="1"/>
</dbReference>
<dbReference type="InterPro" id="IPR052162">
    <property type="entry name" value="Sensor_kinase/Photoreceptor"/>
</dbReference>
<dbReference type="InterPro" id="IPR000700">
    <property type="entry name" value="PAS-assoc_C"/>
</dbReference>
<organism evidence="8">
    <name type="scientific">marine sediment metagenome</name>
    <dbReference type="NCBI Taxonomy" id="412755"/>
    <lineage>
        <taxon>unclassified sequences</taxon>
        <taxon>metagenomes</taxon>
        <taxon>ecological metagenomes</taxon>
    </lineage>
</organism>
<keyword evidence="5" id="KW-0418">Kinase</keyword>
<dbReference type="PROSITE" id="PS50113">
    <property type="entry name" value="PAC"/>
    <property type="match status" value="2"/>
</dbReference>
<evidence type="ECO:0000256" key="2">
    <source>
        <dbReference type="ARBA" id="ARBA00012438"/>
    </source>
</evidence>
<sequence>TRAISFVRDITARKQAEQKLIMSEKKYRHLFESSPFAIWIVDLNGDIIDCNSTMNLLLSKYKRDDLIGKNFIEVLALFDRPEYFIPLFKSSFEGFIKNEPLKPLEFKMTRADKVEKWINIRASKIKLRDETLIQVLIQDITEKKEADLKLQKSEEELKILNRELEKI</sequence>
<gene>
    <name evidence="8" type="ORF">S03H2_67959</name>
</gene>
<dbReference type="GO" id="GO:0004673">
    <property type="term" value="F:protein histidine kinase activity"/>
    <property type="evidence" value="ECO:0007669"/>
    <property type="project" value="UniProtKB-EC"/>
</dbReference>
<comment type="catalytic activity">
    <reaction evidence="1">
        <text>ATP + protein L-histidine = ADP + protein N-phospho-L-histidine.</text>
        <dbReference type="EC" id="2.7.13.3"/>
    </reaction>
</comment>
<reference evidence="8" key="1">
    <citation type="journal article" date="2014" name="Front. Microbiol.">
        <title>High frequency of phylogenetically diverse reductive dehalogenase-homologous genes in deep subseafloor sedimentary metagenomes.</title>
        <authorList>
            <person name="Kawai M."/>
            <person name="Futagami T."/>
            <person name="Toyoda A."/>
            <person name="Takaki Y."/>
            <person name="Nishi S."/>
            <person name="Hori S."/>
            <person name="Arai W."/>
            <person name="Tsubouchi T."/>
            <person name="Morono Y."/>
            <person name="Uchiyama I."/>
            <person name="Ito T."/>
            <person name="Fujiyama A."/>
            <person name="Inagaki F."/>
            <person name="Takami H."/>
        </authorList>
    </citation>
    <scope>NUCLEOTIDE SEQUENCE</scope>
    <source>
        <strain evidence="8">Expedition CK06-06</strain>
    </source>
</reference>
<evidence type="ECO:0000256" key="5">
    <source>
        <dbReference type="ARBA" id="ARBA00022777"/>
    </source>
</evidence>
<dbReference type="Pfam" id="PF13426">
    <property type="entry name" value="PAS_9"/>
    <property type="match status" value="1"/>
</dbReference>
<evidence type="ECO:0000256" key="3">
    <source>
        <dbReference type="ARBA" id="ARBA00022553"/>
    </source>
</evidence>
<feature type="non-terminal residue" evidence="8">
    <location>
        <position position="167"/>
    </location>
</feature>
<evidence type="ECO:0000256" key="1">
    <source>
        <dbReference type="ARBA" id="ARBA00000085"/>
    </source>
</evidence>
<keyword evidence="3" id="KW-0597">Phosphoprotein</keyword>
<dbReference type="EC" id="2.7.13.3" evidence="2"/>
<evidence type="ECO:0000259" key="6">
    <source>
        <dbReference type="PROSITE" id="PS50112"/>
    </source>
</evidence>
<feature type="non-terminal residue" evidence="8">
    <location>
        <position position="1"/>
    </location>
</feature>
<proteinExistence type="predicted"/>
<protein>
    <recommendedName>
        <fullName evidence="2">histidine kinase</fullName>
        <ecNumber evidence="2">2.7.13.3</ecNumber>
    </recommendedName>
</protein>
<feature type="domain" description="PAS" evidence="6">
    <location>
        <begin position="23"/>
        <end position="59"/>
    </location>
</feature>
<dbReference type="SUPFAM" id="SSF55785">
    <property type="entry name" value="PYP-like sensor domain (PAS domain)"/>
    <property type="match status" value="1"/>
</dbReference>
<dbReference type="Gene3D" id="3.30.450.20">
    <property type="entry name" value="PAS domain"/>
    <property type="match status" value="1"/>
</dbReference>
<name>X1JCQ9_9ZZZZ</name>
<dbReference type="PANTHER" id="PTHR43304">
    <property type="entry name" value="PHYTOCHROME-LIKE PROTEIN CPH1"/>
    <property type="match status" value="1"/>
</dbReference>
<dbReference type="PROSITE" id="PS50112">
    <property type="entry name" value="PAS"/>
    <property type="match status" value="1"/>
</dbReference>
<evidence type="ECO:0000259" key="7">
    <source>
        <dbReference type="PROSITE" id="PS50113"/>
    </source>
</evidence>
<evidence type="ECO:0000313" key="8">
    <source>
        <dbReference type="EMBL" id="GAH79300.1"/>
    </source>
</evidence>